<dbReference type="EMBL" id="BMAU01021366">
    <property type="protein sequence ID" value="GFY23698.1"/>
    <property type="molecule type" value="Genomic_DNA"/>
</dbReference>
<proteinExistence type="predicted"/>
<protein>
    <submittedName>
        <fullName evidence="1">Uncharacterized protein</fullName>
    </submittedName>
</protein>
<dbReference type="Proteomes" id="UP000887159">
    <property type="component" value="Unassembled WGS sequence"/>
</dbReference>
<keyword evidence="2" id="KW-1185">Reference proteome</keyword>
<dbReference type="AlphaFoldDB" id="A0A8X6VWE4"/>
<evidence type="ECO:0000313" key="1">
    <source>
        <dbReference type="EMBL" id="GFY23698.1"/>
    </source>
</evidence>
<gene>
    <name evidence="1" type="primary">AVEN_177582_1</name>
    <name evidence="1" type="ORF">TNCV_1629801</name>
</gene>
<name>A0A8X6VWE4_TRICX</name>
<organism evidence="1 2">
    <name type="scientific">Trichonephila clavipes</name>
    <name type="common">Golden silk orbweaver</name>
    <name type="synonym">Nephila clavipes</name>
    <dbReference type="NCBI Taxonomy" id="2585209"/>
    <lineage>
        <taxon>Eukaryota</taxon>
        <taxon>Metazoa</taxon>
        <taxon>Ecdysozoa</taxon>
        <taxon>Arthropoda</taxon>
        <taxon>Chelicerata</taxon>
        <taxon>Arachnida</taxon>
        <taxon>Araneae</taxon>
        <taxon>Araneomorphae</taxon>
        <taxon>Entelegynae</taxon>
        <taxon>Araneoidea</taxon>
        <taxon>Nephilidae</taxon>
        <taxon>Trichonephila</taxon>
    </lineage>
</organism>
<accession>A0A8X6VWE4</accession>
<comment type="caution">
    <text evidence="1">The sequence shown here is derived from an EMBL/GenBank/DDBJ whole genome shotgun (WGS) entry which is preliminary data.</text>
</comment>
<sequence length="317" mass="34981">MLSKSPFAIQKALIGIGGEPKSVKRLRSGDLLIETLSALQTKSFLLAKTFLNASVTISPHKTLNSCCSVISKPDLLTTPEAEILEGFSNQGVIQVAKTSTSTATATTQTDETITKIVCPTLKLLQPLISIPKATISSSVPAVTKSSTSTQAQLLPSTSSVTVTWPSESPPPISLMDTAAAISNSLSLIHIINVHTPYQHVLFLKPQPLHSIPYLLHPRMQKKLQNLEGKKRPPKNTCDTIKPKIEIKMAPHKPRKPAPIEYTMDEEDMIVYDVEDEPEPNPKYVLNMRGYTYKGELVNKPNHTFIRHDFENPIKKPY</sequence>
<evidence type="ECO:0000313" key="2">
    <source>
        <dbReference type="Proteomes" id="UP000887159"/>
    </source>
</evidence>
<reference evidence="1" key="1">
    <citation type="submission" date="2020-08" db="EMBL/GenBank/DDBJ databases">
        <title>Multicomponent nature underlies the extraordinary mechanical properties of spider dragline silk.</title>
        <authorList>
            <person name="Kono N."/>
            <person name="Nakamura H."/>
            <person name="Mori M."/>
            <person name="Yoshida Y."/>
            <person name="Ohtoshi R."/>
            <person name="Malay A.D."/>
            <person name="Moran D.A.P."/>
            <person name="Tomita M."/>
            <person name="Numata K."/>
            <person name="Arakawa K."/>
        </authorList>
    </citation>
    <scope>NUCLEOTIDE SEQUENCE</scope>
</reference>